<name>A0A1Y1ZFX2_9PLEO</name>
<organism evidence="2 3">
    <name type="scientific">Clohesyomyces aquaticus</name>
    <dbReference type="NCBI Taxonomy" id="1231657"/>
    <lineage>
        <taxon>Eukaryota</taxon>
        <taxon>Fungi</taxon>
        <taxon>Dikarya</taxon>
        <taxon>Ascomycota</taxon>
        <taxon>Pezizomycotina</taxon>
        <taxon>Dothideomycetes</taxon>
        <taxon>Pleosporomycetidae</taxon>
        <taxon>Pleosporales</taxon>
        <taxon>Lindgomycetaceae</taxon>
        <taxon>Clohesyomyces</taxon>
    </lineage>
</organism>
<dbReference type="Proteomes" id="UP000193144">
    <property type="component" value="Unassembled WGS sequence"/>
</dbReference>
<protein>
    <submittedName>
        <fullName evidence="2">Uncharacterized protein</fullName>
    </submittedName>
</protein>
<sequence length="239" mass="25720">MEGVMDRPPWPYEFPNRGERPADGSPTAPEIAETSAARKGTQREAVRGVGASWLMLLSIAANRPSGREMHAEAASPPSQITDRTAIARSSSTQTGSPCILVTKTEQARNQRRERVSVSARSPGTLKPVLGLQNESLCHRSTPKRRVPRMMEATCATPCHSGVTKGHVLPCLVSPGSLHGMIYASGLSPVERVQMWRPFNGEPSTGQTVFQGSIQGIQGAPGLVVGCMWDYWPGCDSCNL</sequence>
<evidence type="ECO:0000256" key="1">
    <source>
        <dbReference type="SAM" id="MobiDB-lite"/>
    </source>
</evidence>
<reference evidence="2 3" key="1">
    <citation type="submission" date="2016-07" db="EMBL/GenBank/DDBJ databases">
        <title>Pervasive Adenine N6-methylation of Active Genes in Fungi.</title>
        <authorList>
            <consortium name="DOE Joint Genome Institute"/>
            <person name="Mondo S.J."/>
            <person name="Dannebaum R.O."/>
            <person name="Kuo R.C."/>
            <person name="Labutti K."/>
            <person name="Haridas S."/>
            <person name="Kuo A."/>
            <person name="Salamov A."/>
            <person name="Ahrendt S.R."/>
            <person name="Lipzen A."/>
            <person name="Sullivan W."/>
            <person name="Andreopoulos W.B."/>
            <person name="Clum A."/>
            <person name="Lindquist E."/>
            <person name="Daum C."/>
            <person name="Ramamoorthy G.K."/>
            <person name="Gryganskyi A."/>
            <person name="Culley D."/>
            <person name="Magnuson J.K."/>
            <person name="James T.Y."/>
            <person name="O'Malley M.A."/>
            <person name="Stajich J.E."/>
            <person name="Spatafora J.W."/>
            <person name="Visel A."/>
            <person name="Grigoriev I.V."/>
        </authorList>
    </citation>
    <scope>NUCLEOTIDE SEQUENCE [LARGE SCALE GENOMIC DNA]</scope>
    <source>
        <strain evidence="2 3">CBS 115471</strain>
    </source>
</reference>
<proteinExistence type="predicted"/>
<evidence type="ECO:0000313" key="2">
    <source>
        <dbReference type="EMBL" id="ORY09064.1"/>
    </source>
</evidence>
<accession>A0A1Y1ZFX2</accession>
<dbReference type="EMBL" id="MCFA01000091">
    <property type="protein sequence ID" value="ORY09064.1"/>
    <property type="molecule type" value="Genomic_DNA"/>
</dbReference>
<feature type="compositionally biased region" description="Polar residues" evidence="1">
    <location>
        <begin position="76"/>
        <end position="96"/>
    </location>
</feature>
<evidence type="ECO:0000313" key="3">
    <source>
        <dbReference type="Proteomes" id="UP000193144"/>
    </source>
</evidence>
<keyword evidence="3" id="KW-1185">Reference proteome</keyword>
<feature type="compositionally biased region" description="Basic and acidic residues" evidence="1">
    <location>
        <begin position="105"/>
        <end position="115"/>
    </location>
</feature>
<feature type="region of interest" description="Disordered" evidence="1">
    <location>
        <begin position="1"/>
        <end position="44"/>
    </location>
</feature>
<feature type="region of interest" description="Disordered" evidence="1">
    <location>
        <begin position="67"/>
        <end position="127"/>
    </location>
</feature>
<dbReference type="AlphaFoldDB" id="A0A1Y1ZFX2"/>
<comment type="caution">
    <text evidence="2">The sequence shown here is derived from an EMBL/GenBank/DDBJ whole genome shotgun (WGS) entry which is preliminary data.</text>
</comment>
<gene>
    <name evidence="2" type="ORF">BCR34DRAFT_382852</name>
</gene>